<protein>
    <submittedName>
        <fullName evidence="3">Phage putative head morphogenesis protein, SPP1 gp7 family</fullName>
    </submittedName>
</protein>
<dbReference type="EMBL" id="FOLT01000001">
    <property type="protein sequence ID" value="SFB90564.1"/>
    <property type="molecule type" value="Genomic_DNA"/>
</dbReference>
<dbReference type="OrthoDB" id="9151105at2"/>
<reference evidence="4" key="1">
    <citation type="submission" date="2016-10" db="EMBL/GenBank/DDBJ databases">
        <authorList>
            <person name="Varghese N."/>
            <person name="Submissions S."/>
        </authorList>
    </citation>
    <scope>NUCLEOTIDE SEQUENCE [LARGE SCALE GENOMIC DNA]</scope>
    <source>
        <strain evidence="4">DSM 23664</strain>
    </source>
</reference>
<keyword evidence="1" id="KW-0175">Coiled coil</keyword>
<dbReference type="Pfam" id="PF04233">
    <property type="entry name" value="Phage_Mu_F"/>
    <property type="match status" value="1"/>
</dbReference>
<organism evidence="3 4">
    <name type="scientific">Alkalibacterium subtropicum</name>
    <dbReference type="NCBI Taxonomy" id="753702"/>
    <lineage>
        <taxon>Bacteria</taxon>
        <taxon>Bacillati</taxon>
        <taxon>Bacillota</taxon>
        <taxon>Bacilli</taxon>
        <taxon>Lactobacillales</taxon>
        <taxon>Carnobacteriaceae</taxon>
        <taxon>Alkalibacterium</taxon>
    </lineage>
</organism>
<evidence type="ECO:0000313" key="3">
    <source>
        <dbReference type="EMBL" id="SFB90564.1"/>
    </source>
</evidence>
<dbReference type="Proteomes" id="UP000199612">
    <property type="component" value="Unassembled WGS sequence"/>
</dbReference>
<dbReference type="RefSeq" id="WP_091528153.1">
    <property type="nucleotide sequence ID" value="NZ_FOLT01000001.1"/>
</dbReference>
<gene>
    <name evidence="3" type="ORF">SAMN04488102_101354</name>
</gene>
<dbReference type="InterPro" id="IPR006528">
    <property type="entry name" value="Phage_head_morphogenesis_dom"/>
</dbReference>
<dbReference type="AlphaFoldDB" id="A0A1I1ETZ0"/>
<sequence>MQQLDKWHKELEQLSNRSYEELDNELFDFYKKALKELKVEIKQYIDNYDQLSFSKRLAVDSQLEVAKRIDEILWALESVKQPSITKHIKNEATLGYQGVFYALEGSENIQLDFNRLSESYIERLVDKKIAGKTLSKRLYEQRDQLAKTVTNELLNATTHRKSYADVAKNVGELTEASYKQALRIARTEGGRVQSTTKQKAYQAAEAKGVRMQKRWQATLDKKTRHQHQELDGQTVDINEKFIFNGHTADGPRLFGVAGLDINCRCTTISIVNGLSPSVRKDNETKKVIKYKNYKEWAEKKGV</sequence>
<dbReference type="STRING" id="753702.SAMN04488102_101354"/>
<evidence type="ECO:0000313" key="4">
    <source>
        <dbReference type="Proteomes" id="UP000199612"/>
    </source>
</evidence>
<accession>A0A1I1ETZ0</accession>
<proteinExistence type="predicted"/>
<evidence type="ECO:0000256" key="1">
    <source>
        <dbReference type="SAM" id="Coils"/>
    </source>
</evidence>
<evidence type="ECO:0000259" key="2">
    <source>
        <dbReference type="Pfam" id="PF04233"/>
    </source>
</evidence>
<name>A0A1I1ETZ0_9LACT</name>
<feature type="domain" description="Phage head morphogenesis" evidence="2">
    <location>
        <begin position="148"/>
        <end position="268"/>
    </location>
</feature>
<keyword evidence="4" id="KW-1185">Reference proteome</keyword>
<feature type="coiled-coil region" evidence="1">
    <location>
        <begin position="27"/>
        <end position="54"/>
    </location>
</feature>